<dbReference type="EMBL" id="PFXF01000010">
    <property type="protein sequence ID" value="PJA33078.1"/>
    <property type="molecule type" value="Genomic_DNA"/>
</dbReference>
<sequence>MNDFIAIGDIVIDAFIKLKDVRIDTDHDTGDQGMKEICFRFGDKVEYEDLLVVPAVGNSSNAAVAARRLGLKSALVTNIGDDEHGREDLRVLENEGVKTDFVKVHEGMQSNYHYVLRYGAERTILVKHYEYPYKLEDIGNPKWIYLSSLAKNSISYHHEIASYLKTHPSTKLAFQPGTFQIELGFEALKDVYEETEVFFCNVEEGEKILGMNTLGIEELLKRMRALGPQIVVITDGPKGAYAYDGQNIWSAPMYPDLTPPVDRTGAGDSFSATFISALALGYDIPTALLWGPINSMSVVREIGAQKGLLNQEQIKKYLQEAPIDFKIRKL</sequence>
<proteinExistence type="predicted"/>
<name>A0A2M7WSU2_9BACT</name>
<keyword evidence="2" id="KW-0418">Kinase</keyword>
<dbReference type="Proteomes" id="UP000230758">
    <property type="component" value="Unassembled WGS sequence"/>
</dbReference>
<comment type="caution">
    <text evidence="4">The sequence shown here is derived from an EMBL/GenBank/DDBJ whole genome shotgun (WGS) entry which is preliminary data.</text>
</comment>
<reference evidence="5" key="1">
    <citation type="submission" date="2017-09" db="EMBL/GenBank/DDBJ databases">
        <title>Depth-based differentiation of microbial function through sediment-hosted aquifers and enrichment of novel symbionts in the deep terrestrial subsurface.</title>
        <authorList>
            <person name="Probst A.J."/>
            <person name="Ladd B."/>
            <person name="Jarett J.K."/>
            <person name="Geller-Mcgrath D.E."/>
            <person name="Sieber C.M.K."/>
            <person name="Emerson J.B."/>
            <person name="Anantharaman K."/>
            <person name="Thomas B.C."/>
            <person name="Malmstrom R."/>
            <person name="Stieglmeier M."/>
            <person name="Klingl A."/>
            <person name="Woyke T."/>
            <person name="Ryan C.M."/>
            <person name="Banfield J.F."/>
        </authorList>
    </citation>
    <scope>NUCLEOTIDE SEQUENCE [LARGE SCALE GENOMIC DNA]</scope>
</reference>
<dbReference type="Pfam" id="PF00294">
    <property type="entry name" value="PfkB"/>
    <property type="match status" value="1"/>
</dbReference>
<evidence type="ECO:0000259" key="3">
    <source>
        <dbReference type="Pfam" id="PF00294"/>
    </source>
</evidence>
<accession>A0A2M7WSU2</accession>
<gene>
    <name evidence="4" type="ORF">CO185_00575</name>
</gene>
<keyword evidence="1" id="KW-0808">Transferase</keyword>
<feature type="domain" description="Carbohydrate kinase PfkB" evidence="3">
    <location>
        <begin position="57"/>
        <end position="306"/>
    </location>
</feature>
<dbReference type="Gene3D" id="3.40.1190.20">
    <property type="match status" value="1"/>
</dbReference>
<dbReference type="InterPro" id="IPR029056">
    <property type="entry name" value="Ribokinase-like"/>
</dbReference>
<dbReference type="AlphaFoldDB" id="A0A2M7WSU2"/>
<dbReference type="PANTHER" id="PTHR10584:SF166">
    <property type="entry name" value="RIBOKINASE"/>
    <property type="match status" value="1"/>
</dbReference>
<organism evidence="4 5">
    <name type="scientific">Candidatus Zambryskibacteria bacterium CG_4_9_14_3_um_filter_42_15</name>
    <dbReference type="NCBI Taxonomy" id="1975112"/>
    <lineage>
        <taxon>Bacteria</taxon>
        <taxon>Candidatus Zambryskiibacteriota</taxon>
    </lineage>
</organism>
<dbReference type="PANTHER" id="PTHR10584">
    <property type="entry name" value="SUGAR KINASE"/>
    <property type="match status" value="1"/>
</dbReference>
<protein>
    <recommendedName>
        <fullName evidence="3">Carbohydrate kinase PfkB domain-containing protein</fullName>
    </recommendedName>
</protein>
<evidence type="ECO:0000313" key="4">
    <source>
        <dbReference type="EMBL" id="PJA33078.1"/>
    </source>
</evidence>
<dbReference type="InterPro" id="IPR011611">
    <property type="entry name" value="PfkB_dom"/>
</dbReference>
<dbReference type="SUPFAM" id="SSF53613">
    <property type="entry name" value="Ribokinase-like"/>
    <property type="match status" value="1"/>
</dbReference>
<dbReference type="GO" id="GO:0016301">
    <property type="term" value="F:kinase activity"/>
    <property type="evidence" value="ECO:0007669"/>
    <property type="project" value="UniProtKB-KW"/>
</dbReference>
<evidence type="ECO:0000256" key="1">
    <source>
        <dbReference type="ARBA" id="ARBA00022679"/>
    </source>
</evidence>
<evidence type="ECO:0000313" key="5">
    <source>
        <dbReference type="Proteomes" id="UP000230758"/>
    </source>
</evidence>
<evidence type="ECO:0000256" key="2">
    <source>
        <dbReference type="ARBA" id="ARBA00022777"/>
    </source>
</evidence>